<dbReference type="GO" id="GO:0003924">
    <property type="term" value="F:GTPase activity"/>
    <property type="evidence" value="ECO:0007669"/>
    <property type="project" value="InterPro"/>
</dbReference>
<evidence type="ECO:0000256" key="2">
    <source>
        <dbReference type="ARBA" id="ARBA00022741"/>
    </source>
</evidence>
<dbReference type="Proteomes" id="UP001146793">
    <property type="component" value="Unassembled WGS sequence"/>
</dbReference>
<accession>A0AAV7Z6P3</accession>
<keyword evidence="3" id="KW-0342">GTP-binding</keyword>
<gene>
    <name evidence="5" type="ORF">M0812_18347</name>
</gene>
<dbReference type="SMART" id="SM00173">
    <property type="entry name" value="RAS"/>
    <property type="match status" value="1"/>
</dbReference>
<dbReference type="FunFam" id="3.40.50.300:FF:001129">
    <property type="entry name" value="ras-related protein Rab-44 isoform X2"/>
    <property type="match status" value="1"/>
</dbReference>
<dbReference type="NCBIfam" id="TIGR00231">
    <property type="entry name" value="small_GTP"/>
    <property type="match status" value="1"/>
</dbReference>
<dbReference type="SMART" id="SM00176">
    <property type="entry name" value="RAN"/>
    <property type="match status" value="1"/>
</dbReference>
<dbReference type="CDD" id="cd00154">
    <property type="entry name" value="Rab"/>
    <property type="match status" value="1"/>
</dbReference>
<dbReference type="Pfam" id="PF00071">
    <property type="entry name" value="Ras"/>
    <property type="match status" value="1"/>
</dbReference>
<dbReference type="InterPro" id="IPR005225">
    <property type="entry name" value="Small_GTP-bd"/>
</dbReference>
<dbReference type="InterPro" id="IPR001806">
    <property type="entry name" value="Small_GTPase"/>
</dbReference>
<evidence type="ECO:0000313" key="5">
    <source>
        <dbReference type="EMBL" id="KAJ3436290.1"/>
    </source>
</evidence>
<sequence>MFMKNLIFKIIVIGDVAVGKTSLCNRFTQNRFNNVHSSTMVVNFRTKLLLVGDEYIKLHLWDTAGTETFRSVTRSYYRGSVAALLVYDITSRETFSHVVRWLEDTYNHGNKNIKVLLVGNKSDLETQRCVSTEEGINFAVDNKIDFIETSAKEGNNVKMIEHGIRLNNIYETENQDREENIKKNSQKKCCY</sequence>
<dbReference type="PROSITE" id="PS51420">
    <property type="entry name" value="RHO"/>
    <property type="match status" value="1"/>
</dbReference>
<dbReference type="PANTHER" id="PTHR47979">
    <property type="entry name" value="DRAB11-RELATED"/>
    <property type="match status" value="1"/>
</dbReference>
<keyword evidence="4" id="KW-0449">Lipoprotein</keyword>
<dbReference type="SUPFAM" id="SSF52540">
    <property type="entry name" value="P-loop containing nucleoside triphosphate hydrolases"/>
    <property type="match status" value="1"/>
</dbReference>
<dbReference type="Gene3D" id="3.40.50.300">
    <property type="entry name" value="P-loop containing nucleotide triphosphate hydrolases"/>
    <property type="match status" value="1"/>
</dbReference>
<reference evidence="5" key="1">
    <citation type="submission" date="2022-08" db="EMBL/GenBank/DDBJ databases">
        <title>Novel sulphate-reducing endosymbionts in the free-living metamonad Anaeramoeba.</title>
        <authorList>
            <person name="Jerlstrom-Hultqvist J."/>
            <person name="Cepicka I."/>
            <person name="Gallot-Lavallee L."/>
            <person name="Salas-Leiva D."/>
            <person name="Curtis B.A."/>
            <person name="Zahonova K."/>
            <person name="Pipaliya S."/>
            <person name="Dacks J."/>
            <person name="Roger A.J."/>
        </authorList>
    </citation>
    <scope>NUCLEOTIDE SEQUENCE</scope>
    <source>
        <strain evidence="5">Busselton2</strain>
    </source>
</reference>
<dbReference type="EMBL" id="JANTQA010000036">
    <property type="protein sequence ID" value="KAJ3436290.1"/>
    <property type="molecule type" value="Genomic_DNA"/>
</dbReference>
<evidence type="ECO:0000256" key="3">
    <source>
        <dbReference type="ARBA" id="ARBA00023134"/>
    </source>
</evidence>
<comment type="similarity">
    <text evidence="1">Belongs to the small GTPase superfamily. Rab family.</text>
</comment>
<dbReference type="PROSITE" id="PS51419">
    <property type="entry name" value="RAB"/>
    <property type="match status" value="1"/>
</dbReference>
<dbReference type="InterPro" id="IPR027417">
    <property type="entry name" value="P-loop_NTPase"/>
</dbReference>
<dbReference type="GO" id="GO:0005525">
    <property type="term" value="F:GTP binding"/>
    <property type="evidence" value="ECO:0007669"/>
    <property type="project" value="UniProtKB-KW"/>
</dbReference>
<dbReference type="PRINTS" id="PR00449">
    <property type="entry name" value="RASTRNSFRMNG"/>
</dbReference>
<evidence type="ECO:0000256" key="1">
    <source>
        <dbReference type="ARBA" id="ARBA00006270"/>
    </source>
</evidence>
<proteinExistence type="inferred from homology"/>
<evidence type="ECO:0000256" key="4">
    <source>
        <dbReference type="ARBA" id="ARBA00023288"/>
    </source>
</evidence>
<comment type="caution">
    <text evidence="5">The sequence shown here is derived from an EMBL/GenBank/DDBJ whole genome shotgun (WGS) entry which is preliminary data.</text>
</comment>
<dbReference type="SMART" id="SM00174">
    <property type="entry name" value="RHO"/>
    <property type="match status" value="1"/>
</dbReference>
<organism evidence="5 6">
    <name type="scientific">Anaeramoeba flamelloides</name>
    <dbReference type="NCBI Taxonomy" id="1746091"/>
    <lineage>
        <taxon>Eukaryota</taxon>
        <taxon>Metamonada</taxon>
        <taxon>Anaeramoebidae</taxon>
        <taxon>Anaeramoeba</taxon>
    </lineage>
</organism>
<keyword evidence="2" id="KW-0547">Nucleotide-binding</keyword>
<name>A0AAV7Z6P3_9EUKA</name>
<protein>
    <submittedName>
        <fullName evidence="5">Rab2a member ras oncogene family</fullName>
    </submittedName>
</protein>
<dbReference type="InterPro" id="IPR050209">
    <property type="entry name" value="Rab_GTPases_membrane_traffic"/>
</dbReference>
<dbReference type="SMART" id="SM00175">
    <property type="entry name" value="RAB"/>
    <property type="match status" value="1"/>
</dbReference>
<evidence type="ECO:0000313" key="6">
    <source>
        <dbReference type="Proteomes" id="UP001146793"/>
    </source>
</evidence>
<dbReference type="AlphaFoldDB" id="A0AAV7Z6P3"/>
<dbReference type="PROSITE" id="PS51421">
    <property type="entry name" value="RAS"/>
    <property type="match status" value="1"/>
</dbReference>